<dbReference type="InterPro" id="IPR035986">
    <property type="entry name" value="PKD_dom_sf"/>
</dbReference>
<reference evidence="3" key="1">
    <citation type="journal article" date="2014" name="Front. Microbiol.">
        <title>High frequency of phylogenetically diverse reductive dehalogenase-homologous genes in deep subseafloor sedimentary metagenomes.</title>
        <authorList>
            <person name="Kawai M."/>
            <person name="Futagami T."/>
            <person name="Toyoda A."/>
            <person name="Takaki Y."/>
            <person name="Nishi S."/>
            <person name="Hori S."/>
            <person name="Arai W."/>
            <person name="Tsubouchi T."/>
            <person name="Morono Y."/>
            <person name="Uchiyama I."/>
            <person name="Ito T."/>
            <person name="Fujiyama A."/>
            <person name="Inagaki F."/>
            <person name="Takami H."/>
        </authorList>
    </citation>
    <scope>NUCLEOTIDE SEQUENCE</scope>
    <source>
        <strain evidence="3">Expedition CK06-06</strain>
    </source>
</reference>
<comment type="caution">
    <text evidence="3">The sequence shown here is derived from an EMBL/GenBank/DDBJ whole genome shotgun (WGS) entry which is preliminary data.</text>
</comment>
<evidence type="ECO:0000259" key="2">
    <source>
        <dbReference type="PROSITE" id="PS50093"/>
    </source>
</evidence>
<dbReference type="AlphaFoldDB" id="X1NI02"/>
<dbReference type="Pfam" id="PF18911">
    <property type="entry name" value="PKD_4"/>
    <property type="match status" value="1"/>
</dbReference>
<feature type="non-terminal residue" evidence="3">
    <location>
        <position position="278"/>
    </location>
</feature>
<proteinExistence type="predicted"/>
<sequence>YTTGDLSVYPEAIDSTDTLYEAKNNARTNLKNSLSYSSRIVVVNDTSSFPDQGLIRVGPDIGEPGSPELIYYGTKTATTFKDLVRGFTGSRQNFWQKGSIAANAIMAEHHNALKDAVLNIQSNLGIDQSAFAAATETGPLNGILRQQENRFLSPKPSFRSTYTSGVSPLVVRFHNFSRSDPLRYLWNFGDGTNSTEENPTHTYLNEGTFTVTLEMINSTGGTGIAQKLNYIEVNDDLTQPFFYVTPLSGTSVETANALTAGGSPTDPTTFDLVDQTDG</sequence>
<evidence type="ECO:0000256" key="1">
    <source>
        <dbReference type="SAM" id="MobiDB-lite"/>
    </source>
</evidence>
<evidence type="ECO:0000313" key="3">
    <source>
        <dbReference type="EMBL" id="GAI26420.1"/>
    </source>
</evidence>
<dbReference type="InterPro" id="IPR000601">
    <property type="entry name" value="PKD_dom"/>
</dbReference>
<feature type="non-terminal residue" evidence="3">
    <location>
        <position position="1"/>
    </location>
</feature>
<dbReference type="CDD" id="cd00146">
    <property type="entry name" value="PKD"/>
    <property type="match status" value="1"/>
</dbReference>
<feature type="domain" description="PKD" evidence="2">
    <location>
        <begin position="154"/>
        <end position="233"/>
    </location>
</feature>
<protein>
    <recommendedName>
        <fullName evidence="2">PKD domain-containing protein</fullName>
    </recommendedName>
</protein>
<dbReference type="EMBL" id="BARV01019032">
    <property type="protein sequence ID" value="GAI26420.1"/>
    <property type="molecule type" value="Genomic_DNA"/>
</dbReference>
<gene>
    <name evidence="3" type="ORF">S06H3_32065</name>
</gene>
<accession>X1NI02</accession>
<dbReference type="PROSITE" id="PS50093">
    <property type="entry name" value="PKD"/>
    <property type="match status" value="1"/>
</dbReference>
<dbReference type="InterPro" id="IPR013783">
    <property type="entry name" value="Ig-like_fold"/>
</dbReference>
<name>X1NI02_9ZZZZ</name>
<organism evidence="3">
    <name type="scientific">marine sediment metagenome</name>
    <dbReference type="NCBI Taxonomy" id="412755"/>
    <lineage>
        <taxon>unclassified sequences</taxon>
        <taxon>metagenomes</taxon>
        <taxon>ecological metagenomes</taxon>
    </lineage>
</organism>
<dbReference type="SMART" id="SM00089">
    <property type="entry name" value="PKD"/>
    <property type="match status" value="1"/>
</dbReference>
<dbReference type="SUPFAM" id="SSF49299">
    <property type="entry name" value="PKD domain"/>
    <property type="match status" value="1"/>
</dbReference>
<dbReference type="InterPro" id="IPR022409">
    <property type="entry name" value="PKD/Chitinase_dom"/>
</dbReference>
<dbReference type="Gene3D" id="2.60.40.10">
    <property type="entry name" value="Immunoglobulins"/>
    <property type="match status" value="1"/>
</dbReference>
<feature type="region of interest" description="Disordered" evidence="1">
    <location>
        <begin position="258"/>
        <end position="278"/>
    </location>
</feature>